<dbReference type="Pfam" id="PF13424">
    <property type="entry name" value="TPR_12"/>
    <property type="match status" value="1"/>
</dbReference>
<name>W6MB88_9GAMM</name>
<sequence>MKSTRCSTPLNVSEAESRAKAVGETFRALRRGLKRSRGFALYVAICNSLLTRDELIANLSASMPDKVVHRVVLTTKDEDVLAAVEKVIGKSTAGVVMVVGVEQLLADKVRAERLLAGLNLRRAEWPSRVCSPVVFWLPQRFLGDLMRGAPDFFDWRSDTLEFPELTTEQARPLASREWQDGPDPRFTAEERLARIAELRARIAAIANPSDDPAIISSVALWWDELADHLSLMGELDEALRILKDQLPVFERLGDVRERAITQGKIADILQARGQLDEALRIRTEEELPVYERLGDVREQLVCRANTALIYWQRGSNGDREKALALLHLALADTERLQIPEAQLIAALIQQVENPSIGQKATAQAVAK</sequence>
<evidence type="ECO:0000313" key="2">
    <source>
        <dbReference type="Proteomes" id="UP000035760"/>
    </source>
</evidence>
<comment type="caution">
    <text evidence="1">The sequence shown here is derived from an EMBL/GenBank/DDBJ whole genome shotgun (WGS) entry which is preliminary data.</text>
</comment>
<protein>
    <recommendedName>
        <fullName evidence="3">Tetratricopeptide repeat protein</fullName>
    </recommendedName>
</protein>
<accession>W6MB88</accession>
<dbReference type="Gene3D" id="1.25.40.10">
    <property type="entry name" value="Tetratricopeptide repeat domain"/>
    <property type="match status" value="1"/>
</dbReference>
<organism evidence="1 2">
    <name type="scientific">Candidatus Competibacter denitrificans Run_A_D11</name>
    <dbReference type="NCBI Taxonomy" id="1400863"/>
    <lineage>
        <taxon>Bacteria</taxon>
        <taxon>Pseudomonadati</taxon>
        <taxon>Pseudomonadota</taxon>
        <taxon>Gammaproteobacteria</taxon>
        <taxon>Candidatus Competibacteraceae</taxon>
        <taxon>Candidatus Competibacter</taxon>
    </lineage>
</organism>
<reference evidence="1" key="2">
    <citation type="submission" date="2014-03" db="EMBL/GenBank/DDBJ databases">
        <title>Candidatus Competibacter-lineage genomes retrieved from metagenomes reveal functional metabolic diversity.</title>
        <authorList>
            <person name="McIlroy S.J."/>
            <person name="Albertsen M."/>
            <person name="Andresen E.K."/>
            <person name="Saunders A.M."/>
            <person name="Kristiansen R."/>
            <person name="Stokholm-Bjerregaard M."/>
            <person name="Nielsen K.L."/>
            <person name="Nielsen P.H."/>
        </authorList>
    </citation>
    <scope>NUCLEOTIDE SEQUENCE</scope>
    <source>
        <strain evidence="1">Run_A_D11</strain>
    </source>
</reference>
<dbReference type="AlphaFoldDB" id="W6MB88"/>
<dbReference type="InterPro" id="IPR011990">
    <property type="entry name" value="TPR-like_helical_dom_sf"/>
</dbReference>
<dbReference type="EMBL" id="CBTJ020000055">
    <property type="protein sequence ID" value="CDI03375.1"/>
    <property type="molecule type" value="Genomic_DNA"/>
</dbReference>
<proteinExistence type="predicted"/>
<keyword evidence="2" id="KW-1185">Reference proteome</keyword>
<dbReference type="STRING" id="1400863.BN873_470117"/>
<dbReference type="SUPFAM" id="SSF48452">
    <property type="entry name" value="TPR-like"/>
    <property type="match status" value="1"/>
</dbReference>
<dbReference type="Proteomes" id="UP000035760">
    <property type="component" value="Unassembled WGS sequence"/>
</dbReference>
<evidence type="ECO:0008006" key="3">
    <source>
        <dbReference type="Google" id="ProtNLM"/>
    </source>
</evidence>
<evidence type="ECO:0000313" key="1">
    <source>
        <dbReference type="EMBL" id="CDI03375.1"/>
    </source>
</evidence>
<gene>
    <name evidence="1" type="ORF">BN873_470117</name>
</gene>
<reference evidence="1" key="1">
    <citation type="submission" date="2013-07" db="EMBL/GenBank/DDBJ databases">
        <authorList>
            <person name="McIlroy S."/>
        </authorList>
    </citation>
    <scope>NUCLEOTIDE SEQUENCE [LARGE SCALE GENOMIC DNA]</scope>
    <source>
        <strain evidence="1">Run_A_D11</strain>
    </source>
</reference>